<sequence>MWDGLESAATVAQLVGLDVGGLITMIGQAARKARQNTKDCEHLARRVGMLAELVPHLQDPEARRAVAGLKDALVEAHQLITSCQRRGLTSQLFSASRQADRFRDVERKIETCVSIIPVIGYIGITRRLDGSQSQSQLSAGGAEDREFTLAEIAVATNNFAVVLSNDADTGTKVYKGRLLQNGPEVAVKRLNRARRGAEDAFFAEQHILSPLRHDRIVRLLGTCADDGERMLLTQYMPNGSLHDHLHGHHLSSSSASPVTASWRTRVQVLVGTARAVEHLHCHAVPLIIHGNVASSNVLLDAAWAPRLAGFGASVWRAAGVDSQPVEVAGAASCGGYADPEYCGTGRIRPASDVYGLGVLMLEVLTGQPPVVSVWDAAKQGVVAVTLASFALPSIQAGRLGDVLDRRPAPQQLQPLQLVANMAARCLHLQGGSRPAISDVVANLEQALRLI</sequence>
<dbReference type="AlphaFoldDB" id="B4FE65"/>
<reference evidence="3 5" key="2">
    <citation type="submission" date="2015-12" db="EMBL/GenBank/DDBJ databases">
        <title>Update maize B73 reference genome by single molecule sequencing technologies.</title>
        <authorList>
            <consortium name="Maize Genome Sequencing Project"/>
            <person name="Ware D."/>
        </authorList>
    </citation>
    <scope>NUCLEOTIDE SEQUENCE [LARGE SCALE GENOMIC DNA]</scope>
    <source>
        <strain evidence="5">cv. B73</strain>
        <tissue evidence="3">Seedling</tissue>
    </source>
</reference>
<dbReference type="GO" id="GO:0007166">
    <property type="term" value="P:cell surface receptor signaling pathway"/>
    <property type="evidence" value="ECO:0007669"/>
    <property type="project" value="InterPro"/>
</dbReference>
<dbReference type="EMBL" id="CM007649">
    <property type="protein sequence ID" value="ONM41938.1"/>
    <property type="molecule type" value="Genomic_DNA"/>
</dbReference>
<dbReference type="GO" id="GO:0004672">
    <property type="term" value="F:protein kinase activity"/>
    <property type="evidence" value="ECO:0000318"/>
    <property type="project" value="GO_Central"/>
</dbReference>
<dbReference type="InterPro" id="IPR011009">
    <property type="entry name" value="Kinase-like_dom_sf"/>
</dbReference>
<evidence type="ECO:0000259" key="1">
    <source>
        <dbReference type="PROSITE" id="PS50011"/>
    </source>
</evidence>
<name>B4FE65_MAIZE</name>
<dbReference type="SUPFAM" id="SSF56112">
    <property type="entry name" value="Protein kinase-like (PK-like)"/>
    <property type="match status" value="1"/>
</dbReference>
<dbReference type="HOGENOM" id="CLU_000288_158_3_1"/>
<dbReference type="RefSeq" id="NP_001131825.1">
    <property type="nucleotide sequence ID" value="NM_001138353.1"/>
</dbReference>
<evidence type="ECO:0000313" key="4">
    <source>
        <dbReference type="EnsemblPlants" id="Zm00001eb163190_P001"/>
    </source>
</evidence>
<dbReference type="GO" id="GO:0005524">
    <property type="term" value="F:ATP binding"/>
    <property type="evidence" value="ECO:0007669"/>
    <property type="project" value="InterPro"/>
</dbReference>
<reference evidence="4" key="3">
    <citation type="submission" date="2019-07" db="EMBL/GenBank/DDBJ databases">
        <authorList>
            <person name="Seetharam A."/>
            <person name="Woodhouse M."/>
            <person name="Cannon E."/>
        </authorList>
    </citation>
    <scope>NUCLEOTIDE SEQUENCE [LARGE SCALE GENOMIC DNA]</scope>
    <source>
        <strain evidence="4">cv. B73</strain>
    </source>
</reference>
<dbReference type="SMR" id="B4FE65"/>
<dbReference type="Pfam" id="PF07714">
    <property type="entry name" value="PK_Tyr_Ser-Thr"/>
    <property type="match status" value="1"/>
</dbReference>
<dbReference type="OrthoDB" id="604067at2759"/>
<evidence type="ECO:0000313" key="2">
    <source>
        <dbReference type="EMBL" id="ACF80408.1"/>
    </source>
</evidence>
<dbReference type="EMBL" id="BT035403">
    <property type="protein sequence ID" value="ACF80408.1"/>
    <property type="molecule type" value="mRNA"/>
</dbReference>
<dbReference type="ExpressionAtlas" id="B4FE65">
    <property type="expression patterns" value="differential"/>
</dbReference>
<keyword evidence="3" id="KW-0418">Kinase</keyword>
<dbReference type="KEGG" id="zma:100193199"/>
<evidence type="ECO:0000313" key="5">
    <source>
        <dbReference type="Proteomes" id="UP000007305"/>
    </source>
</evidence>
<dbReference type="PROSITE" id="PS50011">
    <property type="entry name" value="PROTEIN_KINASE_DOM"/>
    <property type="match status" value="1"/>
</dbReference>
<dbReference type="InterPro" id="IPR036537">
    <property type="entry name" value="Adaptor_Cbl_N_dom_sf"/>
</dbReference>
<proteinExistence type="evidence at protein level"/>
<feature type="domain" description="Protein kinase" evidence="1">
    <location>
        <begin position="159"/>
        <end position="447"/>
    </location>
</feature>
<dbReference type="Gene3D" id="3.30.200.20">
    <property type="entry name" value="Phosphorylase Kinase, domain 1"/>
    <property type="match status" value="1"/>
</dbReference>
<dbReference type="GO" id="GO:0007165">
    <property type="term" value="P:signal transduction"/>
    <property type="evidence" value="ECO:0000318"/>
    <property type="project" value="GO_Central"/>
</dbReference>
<dbReference type="Gene3D" id="1.10.510.10">
    <property type="entry name" value="Transferase(Phosphotransferase) domain 1"/>
    <property type="match status" value="1"/>
</dbReference>
<dbReference type="Gramene" id="Zm00001eb163190_T001">
    <property type="protein sequence ID" value="Zm00001eb163190_P001"/>
    <property type="gene ID" value="Zm00001eb163190"/>
</dbReference>
<dbReference type="Proteomes" id="UP000007305">
    <property type="component" value="Chromosome 3"/>
</dbReference>
<dbReference type="InterPro" id="IPR001245">
    <property type="entry name" value="Ser-Thr/Tyr_kinase_cat_dom"/>
</dbReference>
<keyword evidence="5" id="KW-1185">Reference proteome</keyword>
<evidence type="ECO:0000313" key="3">
    <source>
        <dbReference type="EMBL" id="ONM41938.1"/>
    </source>
</evidence>
<dbReference type="CDD" id="cd21037">
    <property type="entry name" value="MLKL_NTD"/>
    <property type="match status" value="1"/>
</dbReference>
<dbReference type="Gene3D" id="1.20.930.20">
    <property type="entry name" value="Adaptor protein Cbl, N-terminal domain"/>
    <property type="match status" value="1"/>
</dbReference>
<dbReference type="PaxDb" id="4577-GRMZM2G159908_P02"/>
<reference evidence="4" key="4">
    <citation type="submission" date="2021-05" db="UniProtKB">
        <authorList>
            <consortium name="EnsemblPlants"/>
        </authorList>
    </citation>
    <scope>IDENTIFICATION</scope>
    <source>
        <strain evidence="4">cv. B73</strain>
    </source>
</reference>
<dbReference type="EnsemblPlants" id="Zm00001eb163190_T001">
    <property type="protein sequence ID" value="Zm00001eb163190_P001"/>
    <property type="gene ID" value="Zm00001eb163190"/>
</dbReference>
<dbReference type="GeneID" id="100193199"/>
<gene>
    <name evidence="4" type="primary">LOC100193199</name>
    <name evidence="3" type="ORF">ZEAMMB73_Zm00001d044604</name>
</gene>
<protein>
    <submittedName>
        <fullName evidence="3">Putative serine/threonine-protein kinase-like protein CCR3</fullName>
    </submittedName>
</protein>
<dbReference type="eggNOG" id="KOG1187">
    <property type="taxonomic scope" value="Eukaryota"/>
</dbReference>
<dbReference type="GO" id="GO:0005886">
    <property type="term" value="C:plasma membrane"/>
    <property type="evidence" value="ECO:0000318"/>
    <property type="project" value="GO_Central"/>
</dbReference>
<reference evidence="2" key="1">
    <citation type="journal article" date="2009" name="PLoS Genet.">
        <title>Sequencing, mapping, and analysis of 27,455 maize full-length cDNAs.</title>
        <authorList>
            <person name="Soderlund C."/>
            <person name="Descour A."/>
            <person name="Kudrna D."/>
            <person name="Bomhoff M."/>
            <person name="Boyd L."/>
            <person name="Currie J."/>
            <person name="Angelova A."/>
            <person name="Collura K."/>
            <person name="Wissotski M."/>
            <person name="Ashley E."/>
            <person name="Morrow D."/>
            <person name="Fernandes J."/>
            <person name="Walbot V."/>
            <person name="Yu Y."/>
        </authorList>
    </citation>
    <scope>NUCLEOTIDE SEQUENCE</scope>
    <source>
        <strain evidence="2">B73</strain>
    </source>
</reference>
<dbReference type="PANTHER" id="PTHR46146:SF9">
    <property type="entry name" value="OS06G0151700 PROTEIN"/>
    <property type="match status" value="1"/>
</dbReference>
<keyword evidence="6" id="KW-1267">Proteomics identification</keyword>
<organism evidence="2">
    <name type="scientific">Zea mays</name>
    <name type="common">Maize</name>
    <dbReference type="NCBI Taxonomy" id="4577"/>
    <lineage>
        <taxon>Eukaryota</taxon>
        <taxon>Viridiplantae</taxon>
        <taxon>Streptophyta</taxon>
        <taxon>Embryophyta</taxon>
        <taxon>Tracheophyta</taxon>
        <taxon>Spermatophyta</taxon>
        <taxon>Magnoliopsida</taxon>
        <taxon>Liliopsida</taxon>
        <taxon>Poales</taxon>
        <taxon>Poaceae</taxon>
        <taxon>PACMAD clade</taxon>
        <taxon>Panicoideae</taxon>
        <taxon>Andropogonodae</taxon>
        <taxon>Andropogoneae</taxon>
        <taxon>Tripsacinae</taxon>
        <taxon>Zea</taxon>
    </lineage>
</organism>
<dbReference type="PANTHER" id="PTHR46146">
    <property type="entry name" value="SERINE/THREONINE-PROTEIN KINASE-LIKE PROTEIN CCR4"/>
    <property type="match status" value="1"/>
</dbReference>
<accession>B4FE65</accession>
<keyword evidence="3" id="KW-0808">Transferase</keyword>
<dbReference type="InterPro" id="IPR000719">
    <property type="entry name" value="Prot_kinase_dom"/>
</dbReference>
<dbReference type="InterPro" id="IPR059179">
    <property type="entry name" value="MLKL-like_MCAfunc"/>
</dbReference>
<dbReference type="OMA" id="ECEKFTM"/>
<evidence type="ECO:0007829" key="6">
    <source>
        <dbReference type="PeptideAtlas" id="B4FE65"/>
    </source>
</evidence>